<organism evidence="5 6">
    <name type="scientific">Actinokineospora guangxiensis</name>
    <dbReference type="NCBI Taxonomy" id="1490288"/>
    <lineage>
        <taxon>Bacteria</taxon>
        <taxon>Bacillati</taxon>
        <taxon>Actinomycetota</taxon>
        <taxon>Actinomycetes</taxon>
        <taxon>Pseudonocardiales</taxon>
        <taxon>Pseudonocardiaceae</taxon>
        <taxon>Actinokineospora</taxon>
    </lineage>
</organism>
<reference evidence="6" key="1">
    <citation type="journal article" date="2019" name="Int. J. Syst. Evol. Microbiol.">
        <title>The Global Catalogue of Microorganisms (GCM) 10K type strain sequencing project: providing services to taxonomists for standard genome sequencing and annotation.</title>
        <authorList>
            <consortium name="The Broad Institute Genomics Platform"/>
            <consortium name="The Broad Institute Genome Sequencing Center for Infectious Disease"/>
            <person name="Wu L."/>
            <person name="Ma J."/>
        </authorList>
    </citation>
    <scope>NUCLEOTIDE SEQUENCE [LARGE SCALE GENOMIC DNA]</scope>
    <source>
        <strain evidence="6">CCUG 59778</strain>
    </source>
</reference>
<dbReference type="CDD" id="cd00830">
    <property type="entry name" value="KAS_III"/>
    <property type="match status" value="1"/>
</dbReference>
<feature type="domain" description="Beta-ketoacyl-[acyl-carrier-protein] synthase III N-terminal" evidence="4">
    <location>
        <begin position="120"/>
        <end position="199"/>
    </location>
</feature>
<accession>A0ABW0EV92</accession>
<dbReference type="Pfam" id="PF08541">
    <property type="entry name" value="ACP_syn_III_C"/>
    <property type="match status" value="1"/>
</dbReference>
<protein>
    <submittedName>
        <fullName evidence="5">3-oxoacyl-ACP synthase III family protein</fullName>
    </submittedName>
</protein>
<evidence type="ECO:0000259" key="4">
    <source>
        <dbReference type="Pfam" id="PF08545"/>
    </source>
</evidence>
<gene>
    <name evidence="5" type="ORF">ACFPM7_23930</name>
</gene>
<dbReference type="InterPro" id="IPR016039">
    <property type="entry name" value="Thiolase-like"/>
</dbReference>
<dbReference type="PROSITE" id="PS51257">
    <property type="entry name" value="PROKAR_LIPOPROTEIN"/>
    <property type="match status" value="1"/>
</dbReference>
<dbReference type="Pfam" id="PF08545">
    <property type="entry name" value="ACP_syn_III"/>
    <property type="match status" value="1"/>
</dbReference>
<dbReference type="PANTHER" id="PTHR34069:SF2">
    <property type="entry name" value="BETA-KETOACYL-[ACYL-CARRIER-PROTEIN] SYNTHASE III"/>
    <property type="match status" value="1"/>
</dbReference>
<evidence type="ECO:0000313" key="6">
    <source>
        <dbReference type="Proteomes" id="UP001596157"/>
    </source>
</evidence>
<name>A0ABW0EV92_9PSEU</name>
<dbReference type="EMBL" id="JBHSKF010000014">
    <property type="protein sequence ID" value="MFC5290116.1"/>
    <property type="molecule type" value="Genomic_DNA"/>
</dbReference>
<dbReference type="InterPro" id="IPR013751">
    <property type="entry name" value="ACP_syn_III_N"/>
</dbReference>
<keyword evidence="1" id="KW-0808">Transferase</keyword>
<evidence type="ECO:0000313" key="5">
    <source>
        <dbReference type="EMBL" id="MFC5290116.1"/>
    </source>
</evidence>
<dbReference type="PANTHER" id="PTHR34069">
    <property type="entry name" value="3-OXOACYL-[ACYL-CARRIER-PROTEIN] SYNTHASE 3"/>
    <property type="match status" value="1"/>
</dbReference>
<dbReference type="Gene3D" id="3.40.47.10">
    <property type="match status" value="1"/>
</dbReference>
<evidence type="ECO:0000259" key="3">
    <source>
        <dbReference type="Pfam" id="PF08541"/>
    </source>
</evidence>
<dbReference type="Proteomes" id="UP001596157">
    <property type="component" value="Unassembled WGS sequence"/>
</dbReference>
<dbReference type="SUPFAM" id="SSF53901">
    <property type="entry name" value="Thiolase-like"/>
    <property type="match status" value="1"/>
</dbReference>
<evidence type="ECO:0000256" key="1">
    <source>
        <dbReference type="ARBA" id="ARBA00022679"/>
    </source>
</evidence>
<comment type="caution">
    <text evidence="5">The sequence shown here is derived from an EMBL/GenBank/DDBJ whole genome shotgun (WGS) entry which is preliminary data.</text>
</comment>
<sequence length="342" mass="35780">MRADKGDSVEHPRRSSIGIIATGACLPERRVPNAEIAATLQVDERWIARRTGVHERRFVDDDATNRGIAHAAARQAIDRAGVDPADLAGVVVATSTPDRPIPPVAPYVQAMLGAASAFAFDVNAACAGFLYSLEIARGLLGGVEGERHVVVIGSDTYSRLLNPADRGTYTLFGDGAGAVLLGPVEAGAGILGGSLHADGNLSEIAVGGPRLPISPAQIEHGEHLAGMVGHKVAATMRTVFPVLVKDALAKHCLTIDDIDHLVCHQANPNLVRECARDAGFAPEQVVITGDRYGNTAAASVPIGLDAATADGRIRHGSLVLMVSFGAGMTWAWSLVRWVGPVR</sequence>
<keyword evidence="2" id="KW-0012">Acyltransferase</keyword>
<dbReference type="NCBIfam" id="NF006829">
    <property type="entry name" value="PRK09352.1"/>
    <property type="match status" value="1"/>
</dbReference>
<dbReference type="RefSeq" id="WP_378249989.1">
    <property type="nucleotide sequence ID" value="NZ_JBHSKF010000014.1"/>
</dbReference>
<evidence type="ECO:0000256" key="2">
    <source>
        <dbReference type="ARBA" id="ARBA00023315"/>
    </source>
</evidence>
<dbReference type="InterPro" id="IPR013747">
    <property type="entry name" value="ACP_syn_III_C"/>
</dbReference>
<keyword evidence="6" id="KW-1185">Reference proteome</keyword>
<feature type="domain" description="Beta-ketoacyl-[acyl-carrier-protein] synthase III C-terminal" evidence="3">
    <location>
        <begin position="248"/>
        <end position="337"/>
    </location>
</feature>
<proteinExistence type="predicted"/>